<dbReference type="PANTHER" id="PTHR43175:SF3">
    <property type="entry name" value="CARBON DISULFIDE HYDROLASE"/>
    <property type="match status" value="1"/>
</dbReference>
<dbReference type="AlphaFoldDB" id="A0A645DDL2"/>
<evidence type="ECO:0008006" key="6">
    <source>
        <dbReference type="Google" id="ProtNLM"/>
    </source>
</evidence>
<comment type="caution">
    <text evidence="5">The sequence shown here is derived from an EMBL/GenBank/DDBJ whole genome shotgun (WGS) entry which is preliminary data.</text>
</comment>
<evidence type="ECO:0000256" key="3">
    <source>
        <dbReference type="ARBA" id="ARBA00022723"/>
    </source>
</evidence>
<reference evidence="5" key="1">
    <citation type="submission" date="2019-08" db="EMBL/GenBank/DDBJ databases">
        <authorList>
            <person name="Kucharzyk K."/>
            <person name="Murdoch R.W."/>
            <person name="Higgins S."/>
            <person name="Loffler F."/>
        </authorList>
    </citation>
    <scope>NUCLEOTIDE SEQUENCE</scope>
</reference>
<keyword evidence="3" id="KW-0479">Metal-binding</keyword>
<dbReference type="GO" id="GO:0004089">
    <property type="term" value="F:carbonate dehydratase activity"/>
    <property type="evidence" value="ECO:0007669"/>
    <property type="project" value="InterPro"/>
</dbReference>
<dbReference type="InterPro" id="IPR001765">
    <property type="entry name" value="Carbonic_anhydrase"/>
</dbReference>
<dbReference type="SUPFAM" id="SSF53056">
    <property type="entry name" value="beta-carbonic anhydrase, cab"/>
    <property type="match status" value="1"/>
</dbReference>
<gene>
    <name evidence="5" type="ORF">SDC9_134016</name>
</gene>
<evidence type="ECO:0000256" key="1">
    <source>
        <dbReference type="ARBA" id="ARBA00001947"/>
    </source>
</evidence>
<name>A0A645DDL2_9ZZZZ</name>
<dbReference type="GO" id="GO:0008270">
    <property type="term" value="F:zinc ion binding"/>
    <property type="evidence" value="ECO:0007669"/>
    <property type="project" value="InterPro"/>
</dbReference>
<dbReference type="PANTHER" id="PTHR43175">
    <property type="entry name" value="CARBONIC ANHYDRASE"/>
    <property type="match status" value="1"/>
</dbReference>
<accession>A0A645DDL2</accession>
<dbReference type="EMBL" id="VSSQ01034849">
    <property type="protein sequence ID" value="MPM86923.1"/>
    <property type="molecule type" value="Genomic_DNA"/>
</dbReference>
<dbReference type="Pfam" id="PF00484">
    <property type="entry name" value="Pro_CA"/>
    <property type="match status" value="1"/>
</dbReference>
<keyword evidence="4" id="KW-0862">Zinc</keyword>
<comment type="cofactor">
    <cofactor evidence="1">
        <name>Zn(2+)</name>
        <dbReference type="ChEBI" id="CHEBI:29105"/>
    </cofactor>
</comment>
<comment type="similarity">
    <text evidence="2">Belongs to the beta-class carbonic anhydrase family.</text>
</comment>
<sequence>MTTLEQVLEANRSFVDNLPKAYDDAEQTSKKPNRHLAIFTCMDTRLVDFLEPALGIKRGEAKVIKNAGNSVTGPFEATIRSLIVGIFELDVKEVMVIGHYDCGVAHSTSQGLVEKMLARGISPEALKMVEHELEAWIDAFHHPWDNVEHVVAKIRSNPLIPNDVPIHGLIFNPKNGEIEVVVDGYKSAAK</sequence>
<dbReference type="Gene3D" id="3.40.1050.10">
    <property type="entry name" value="Carbonic anhydrase"/>
    <property type="match status" value="1"/>
</dbReference>
<organism evidence="5">
    <name type="scientific">bioreactor metagenome</name>
    <dbReference type="NCBI Taxonomy" id="1076179"/>
    <lineage>
        <taxon>unclassified sequences</taxon>
        <taxon>metagenomes</taxon>
        <taxon>ecological metagenomes</taxon>
    </lineage>
</organism>
<evidence type="ECO:0000313" key="5">
    <source>
        <dbReference type="EMBL" id="MPM86923.1"/>
    </source>
</evidence>
<dbReference type="CDD" id="cd03379">
    <property type="entry name" value="beta_CA_cladeD"/>
    <property type="match status" value="1"/>
</dbReference>
<dbReference type="SMART" id="SM00947">
    <property type="entry name" value="Pro_CA"/>
    <property type="match status" value="1"/>
</dbReference>
<proteinExistence type="inferred from homology"/>
<protein>
    <recommendedName>
        <fullName evidence="6">Carbonic anhydrase</fullName>
    </recommendedName>
</protein>
<evidence type="ECO:0000256" key="4">
    <source>
        <dbReference type="ARBA" id="ARBA00022833"/>
    </source>
</evidence>
<dbReference type="InterPro" id="IPR036874">
    <property type="entry name" value="Carbonic_anhydrase_sf"/>
</dbReference>
<evidence type="ECO:0000256" key="2">
    <source>
        <dbReference type="ARBA" id="ARBA00006217"/>
    </source>
</evidence>